<evidence type="ECO:0000313" key="7">
    <source>
        <dbReference type="RefSeq" id="XP_052756720.1"/>
    </source>
</evidence>
<keyword evidence="5" id="KW-1185">Reference proteome</keyword>
<dbReference type="InterPro" id="IPR011009">
    <property type="entry name" value="Kinase-like_dom_sf"/>
</dbReference>
<feature type="compositionally biased region" description="Basic residues" evidence="3">
    <location>
        <begin position="450"/>
        <end position="465"/>
    </location>
</feature>
<dbReference type="RefSeq" id="XP_031769777.2">
    <property type="nucleotide sequence ID" value="XM_031913917.2"/>
</dbReference>
<dbReference type="RefSeq" id="XP_052756722.1">
    <property type="nucleotide sequence ID" value="XM_052900762.1"/>
</dbReference>
<dbReference type="Gene3D" id="1.10.510.10">
    <property type="entry name" value="Transferase(Phosphotransferase) domain 1"/>
    <property type="match status" value="1"/>
</dbReference>
<feature type="region of interest" description="Disordered" evidence="3">
    <location>
        <begin position="506"/>
        <end position="553"/>
    </location>
</feature>
<feature type="compositionally biased region" description="Basic and acidic residues" evidence="3">
    <location>
        <begin position="1268"/>
        <end position="1280"/>
    </location>
</feature>
<dbReference type="PROSITE" id="PS50011">
    <property type="entry name" value="PROTEIN_KINASE_DOM"/>
    <property type="match status" value="1"/>
</dbReference>
<feature type="region of interest" description="Disordered" evidence="3">
    <location>
        <begin position="756"/>
        <end position="781"/>
    </location>
</feature>
<dbReference type="InParanoid" id="A0A6J3CAM4"/>
<dbReference type="Pfam" id="PF00069">
    <property type="entry name" value="Pkinase"/>
    <property type="match status" value="1"/>
</dbReference>
<evidence type="ECO:0000256" key="3">
    <source>
        <dbReference type="SAM" id="MobiDB-lite"/>
    </source>
</evidence>
<gene>
    <name evidence="6 7 8 9" type="primary">LOC113510979</name>
</gene>
<protein>
    <submittedName>
        <fullName evidence="6 7">MATH and LRR domain-containing protein PFE0570w-like</fullName>
    </submittedName>
</protein>
<feature type="region of interest" description="Disordered" evidence="3">
    <location>
        <begin position="1242"/>
        <end position="1280"/>
    </location>
</feature>
<keyword evidence="1" id="KW-0547">Nucleotide-binding</keyword>
<reference evidence="6 7" key="1">
    <citation type="submission" date="2025-05" db="UniProtKB">
        <authorList>
            <consortium name="RefSeq"/>
        </authorList>
    </citation>
    <scope>IDENTIFICATION</scope>
    <source>
        <tissue evidence="6 7">Whole larvae</tissue>
    </source>
</reference>
<dbReference type="Proteomes" id="UP001652740">
    <property type="component" value="Unplaced"/>
</dbReference>
<feature type="compositionally biased region" description="Basic and acidic residues" evidence="3">
    <location>
        <begin position="506"/>
        <end position="545"/>
    </location>
</feature>
<dbReference type="GeneID" id="113510979"/>
<feature type="region of interest" description="Disordered" evidence="3">
    <location>
        <begin position="158"/>
        <end position="234"/>
    </location>
</feature>
<dbReference type="SMART" id="SM00220">
    <property type="entry name" value="S_TKc"/>
    <property type="match status" value="1"/>
</dbReference>
<proteinExistence type="predicted"/>
<evidence type="ECO:0000256" key="1">
    <source>
        <dbReference type="ARBA" id="ARBA00022741"/>
    </source>
</evidence>
<dbReference type="RefSeq" id="XP_052756721.1">
    <property type="nucleotide sequence ID" value="XM_052900761.1"/>
</dbReference>
<feature type="compositionally biased region" description="Polar residues" evidence="3">
    <location>
        <begin position="278"/>
        <end position="289"/>
    </location>
</feature>
<dbReference type="SUPFAM" id="SSF56112">
    <property type="entry name" value="Protein kinase-like (PK-like)"/>
    <property type="match status" value="1"/>
</dbReference>
<accession>A0A6J3CAM4</accession>
<evidence type="ECO:0000313" key="6">
    <source>
        <dbReference type="RefSeq" id="XP_031769777.2"/>
    </source>
</evidence>
<evidence type="ECO:0000259" key="4">
    <source>
        <dbReference type="PROSITE" id="PS50011"/>
    </source>
</evidence>
<feature type="compositionally biased region" description="Low complexity" evidence="3">
    <location>
        <begin position="170"/>
        <end position="192"/>
    </location>
</feature>
<evidence type="ECO:0000313" key="8">
    <source>
        <dbReference type="RefSeq" id="XP_052756721.1"/>
    </source>
</evidence>
<feature type="compositionally biased region" description="Basic and acidic residues" evidence="3">
    <location>
        <begin position="1246"/>
        <end position="1256"/>
    </location>
</feature>
<dbReference type="GO" id="GO:0004674">
    <property type="term" value="F:protein serine/threonine kinase activity"/>
    <property type="evidence" value="ECO:0007669"/>
    <property type="project" value="UniProtKB-KW"/>
</dbReference>
<evidence type="ECO:0000313" key="9">
    <source>
        <dbReference type="RefSeq" id="XP_052756722.1"/>
    </source>
</evidence>
<feature type="compositionally biased region" description="Polar residues" evidence="3">
    <location>
        <begin position="1257"/>
        <end position="1267"/>
    </location>
</feature>
<evidence type="ECO:0000313" key="5">
    <source>
        <dbReference type="Proteomes" id="UP001652740"/>
    </source>
</evidence>
<dbReference type="RefSeq" id="XP_052756720.1">
    <property type="nucleotide sequence ID" value="XM_052900760.1"/>
</dbReference>
<feature type="compositionally biased region" description="Basic and acidic residues" evidence="3">
    <location>
        <begin position="471"/>
        <end position="490"/>
    </location>
</feature>
<feature type="region of interest" description="Disordered" evidence="3">
    <location>
        <begin position="442"/>
        <end position="490"/>
    </location>
</feature>
<organism evidence="5 6">
    <name type="scientific">Galleria mellonella</name>
    <name type="common">Greater wax moth</name>
    <dbReference type="NCBI Taxonomy" id="7137"/>
    <lineage>
        <taxon>Eukaryota</taxon>
        <taxon>Metazoa</taxon>
        <taxon>Ecdysozoa</taxon>
        <taxon>Arthropoda</taxon>
        <taxon>Hexapoda</taxon>
        <taxon>Insecta</taxon>
        <taxon>Pterygota</taxon>
        <taxon>Neoptera</taxon>
        <taxon>Endopterygota</taxon>
        <taxon>Lepidoptera</taxon>
        <taxon>Glossata</taxon>
        <taxon>Ditrysia</taxon>
        <taxon>Pyraloidea</taxon>
        <taxon>Pyralidae</taxon>
        <taxon>Galleriinae</taxon>
        <taxon>Galleria</taxon>
    </lineage>
</organism>
<dbReference type="GO" id="GO:0005524">
    <property type="term" value="F:ATP binding"/>
    <property type="evidence" value="ECO:0007669"/>
    <property type="project" value="UniProtKB-KW"/>
</dbReference>
<name>A0A6J3CAM4_GALME</name>
<dbReference type="AlphaFoldDB" id="A0A6J3CAM4"/>
<dbReference type="InterPro" id="IPR050117">
    <property type="entry name" value="MAPK"/>
</dbReference>
<sequence>MSKDYFSTYKSPNIVLTMPFCDGPPAKKFKCNQDTSRAPVEYNEANRAVASLREHATVSSDAISANIENANIVQVNDKPIEALQTIGESQDTVLNQSISLNQEPSVSYKSSFETSTQAVPNLLACDKTCMDTESQNQNSINMYKNPLKNFVIPKITHNQESAPHKLSKYSDISNDISTNNSNNLKENNTDLNQDSIKSKKYIKGSNYIKGSKKNSDSKPTKRLNKSNTEETTLRNPKCYKKNKLSKSIKKESAELKCKKGLTVKKIHDKTRKKESLVPESSMSDNDSSQTLKQSIPNLLQHNESYVNTECNNLKIYKNPENKFVIPKRKNNLDISCSDKNNGKSINDGDNDKNKIDLDQNFTKTTSSLVKNDKGMNKSICYSKSNYTKDFIKESESVTINLKHKTKRHTSLQNHADKKIHTNFNKVQKEISELKNKKKLASKNVHDAIRKNSKKKELKSLKHKPKSNAGKTKSEIKIKNKDEFKASSERQMKIKSISDKISSKIVKSDCKDKDRKQSIKHENIELQKSKRQKSEVVDTHESEQNKPHKSVINTTNQRLLKRPPSKHNINLRTKYDNKSELFKHYREEIYKRRKKKLSMNTNENASLTADNILVKKSDNIKDSVEIEACKKDSNSDECENIKVIINVFYKSSSEDTEKESDNVEKKSQPVTDDICSSFLDDFNIDEIVESLNSFEKEKKDSIGMVLPHTVESITITNNGLIINKECTETTSKIEENNSNIKENACALEVEDIIKILSEGSPTEETETLSDDTNKNKLSTNNDTKCQKQSSTCNNTIHKSVVEDKHARIKNDALNNTDTSLKNETVIIDLADENTIPKSVIEDKHACIKNDALNITDTSLKNETVSIDLADENTIPKSVIEDKHACIKNDISNNTDMPLKNETIIIDLVDENSQDGNIPQRLNETQHKHNEQFDKKKSATEVNGDIVMEIIDLTTDKKWVSDTSHIELNENGINRKPGNLRNPENEAMLTKTCTNCEQTQNNMNSIHLITKLNDNKANIDKLPVKHSKNKALNTSDVPYVDIISKRETIVIDLVNENSQNSNLLQDSNNTQLNNNNQVEIIACEENKESSRKEVADPNIGGICKSLSIIKPRESKFDCNSDSNNLLNIQDSKKNIMARKTCTNCGRIKNNVSSNDKITNLNDVGKKTIINKNPVVHIRNDTLKKETFTALRDENSEVGNMPTKSNNTQHRYNEQINKTETTVEMKKDTPVMVIDLVTDENWESNTTSKIKDEENKCDSNLESNKSLNVQDQEKDLSSEQTHTNREQIQSCINANNTNTNLINNRVIVTEETLQNNLISKNDNNQSAAVTAKTEIEKVVESVNIPNTSQNDLNVEMVNINNDTNASSNANLNSRTKDAVTDEFIKTLMGKIEYGMMKHLGLSSTITALIKNGKNSRIFHCKDTFGTDFVIKSINKMYSGSLITDRLRMIQDNVLKQNLNIVYFINEFTLDCGRHCFLMEYYPKTLKEALEENKKPFHINVVQILSRQLTSALLMLRHNSIVHLDINPNHILLNHTNNKLKLCGFDNSYFKDHIIYRPNISCPKYRAPEIILGYQIGYPVDIWATGLVMHEMATNNSLFRNGNNHQLLYKQMCILGNIPSEMIARSLFKDEHFSGNRFAQTDVFGQVRYITVFNRTNALKSSIYKAYFTVWGDSNSEQKQKDLILLNDFCKLLEEMLVMHPSNRMPIEYVYANPFIYE</sequence>
<feature type="domain" description="Protein kinase" evidence="4">
    <location>
        <begin position="1400"/>
        <end position="1712"/>
    </location>
</feature>
<feature type="region of interest" description="Disordered" evidence="3">
    <location>
        <begin position="266"/>
        <end position="289"/>
    </location>
</feature>
<dbReference type="KEGG" id="gmw:113510979"/>
<dbReference type="InterPro" id="IPR000719">
    <property type="entry name" value="Prot_kinase_dom"/>
</dbReference>
<evidence type="ECO:0000256" key="2">
    <source>
        <dbReference type="ARBA" id="ARBA00022840"/>
    </source>
</evidence>
<dbReference type="PANTHER" id="PTHR24055">
    <property type="entry name" value="MITOGEN-ACTIVATED PROTEIN KINASE"/>
    <property type="match status" value="1"/>
</dbReference>
<keyword evidence="2" id="KW-0067">ATP-binding</keyword>